<keyword evidence="2" id="KW-0540">Nuclease</keyword>
<accession>A0ABU2NKZ5</accession>
<evidence type="ECO:0000313" key="2">
    <source>
        <dbReference type="EMBL" id="MDT0377660.1"/>
    </source>
</evidence>
<dbReference type="PANTHER" id="PTHR35400">
    <property type="entry name" value="SLR1083 PROTEIN"/>
    <property type="match status" value="1"/>
</dbReference>
<evidence type="ECO:0000313" key="3">
    <source>
        <dbReference type="Proteomes" id="UP001183414"/>
    </source>
</evidence>
<dbReference type="Proteomes" id="UP001183414">
    <property type="component" value="Unassembled WGS sequence"/>
</dbReference>
<evidence type="ECO:0000259" key="1">
    <source>
        <dbReference type="Pfam" id="PF05685"/>
    </source>
</evidence>
<dbReference type="PANTHER" id="PTHR35400:SF3">
    <property type="entry name" value="SLL1072 PROTEIN"/>
    <property type="match status" value="1"/>
</dbReference>
<comment type="caution">
    <text evidence="2">The sequence shown here is derived from an EMBL/GenBank/DDBJ whole genome shotgun (WGS) entry which is preliminary data.</text>
</comment>
<keyword evidence="2" id="KW-0378">Hydrolase</keyword>
<sequence>MSVTDAEISLAEFESLEKAAPDSLHVEFIGGRIHVTPAPDGDHSEASRTVASQIISRRPDLWLYEKRGLAVPAHRAGRARVDGAVAPVGYFRGQPSWADPTGVLMVVETTSGCEADARVDRVDKRDAYAQAGLPVCLLVDRHRAGAVVHWSPAAGRYQHQSRAAFGTTLRLPGPFDFDLDTAEFA</sequence>
<dbReference type="InterPro" id="IPR011335">
    <property type="entry name" value="Restrct_endonuc-II-like"/>
</dbReference>
<dbReference type="EMBL" id="JAVREQ010000001">
    <property type="protein sequence ID" value="MDT0377660.1"/>
    <property type="molecule type" value="Genomic_DNA"/>
</dbReference>
<feature type="domain" description="Putative restriction endonuclease" evidence="1">
    <location>
        <begin position="11"/>
        <end position="178"/>
    </location>
</feature>
<keyword evidence="3" id="KW-1185">Reference proteome</keyword>
<dbReference type="InterPro" id="IPR008538">
    <property type="entry name" value="Uma2"/>
</dbReference>
<proteinExistence type="predicted"/>
<reference evidence="3" key="1">
    <citation type="submission" date="2023-07" db="EMBL/GenBank/DDBJ databases">
        <title>30 novel species of actinomycetes from the DSMZ collection.</title>
        <authorList>
            <person name="Nouioui I."/>
        </authorList>
    </citation>
    <scope>NUCLEOTIDE SEQUENCE [LARGE SCALE GENOMIC DNA]</scope>
    <source>
        <strain evidence="3">DSM 42041</strain>
    </source>
</reference>
<dbReference type="RefSeq" id="WP_311671597.1">
    <property type="nucleotide sequence ID" value="NZ_JAVREQ010000001.1"/>
</dbReference>
<dbReference type="InterPro" id="IPR012296">
    <property type="entry name" value="Nuclease_put_TT1808"/>
</dbReference>
<name>A0ABU2NKZ5_9ACTN</name>
<dbReference type="GO" id="GO:0004519">
    <property type="term" value="F:endonuclease activity"/>
    <property type="evidence" value="ECO:0007669"/>
    <property type="project" value="UniProtKB-KW"/>
</dbReference>
<dbReference type="CDD" id="cd06260">
    <property type="entry name" value="DUF820-like"/>
    <property type="match status" value="1"/>
</dbReference>
<dbReference type="Pfam" id="PF05685">
    <property type="entry name" value="Uma2"/>
    <property type="match status" value="1"/>
</dbReference>
<organism evidence="2 3">
    <name type="scientific">Streptomyces hazeniae</name>
    <dbReference type="NCBI Taxonomy" id="3075538"/>
    <lineage>
        <taxon>Bacteria</taxon>
        <taxon>Bacillati</taxon>
        <taxon>Actinomycetota</taxon>
        <taxon>Actinomycetes</taxon>
        <taxon>Kitasatosporales</taxon>
        <taxon>Streptomycetaceae</taxon>
        <taxon>Streptomyces</taxon>
    </lineage>
</organism>
<dbReference type="Gene3D" id="3.90.1570.10">
    <property type="entry name" value="tt1808, chain A"/>
    <property type="match status" value="1"/>
</dbReference>
<gene>
    <name evidence="2" type="ORF">RM572_02590</name>
</gene>
<protein>
    <submittedName>
        <fullName evidence="2">Uma2 family endonuclease</fullName>
    </submittedName>
</protein>
<dbReference type="SUPFAM" id="SSF52980">
    <property type="entry name" value="Restriction endonuclease-like"/>
    <property type="match status" value="1"/>
</dbReference>
<keyword evidence="2" id="KW-0255">Endonuclease</keyword>